<protein>
    <submittedName>
        <fullName evidence="1">Uncharacterized protein</fullName>
    </submittedName>
</protein>
<evidence type="ECO:0000313" key="2">
    <source>
        <dbReference type="Proteomes" id="UP001335648"/>
    </source>
</evidence>
<keyword evidence="2" id="KW-1185">Reference proteome</keyword>
<dbReference type="EMBL" id="JAULUE010002065">
    <property type="protein sequence ID" value="KAK5878342.1"/>
    <property type="molecule type" value="Genomic_DNA"/>
</dbReference>
<sequence>MLGVTGEPLQRPGGDPTYSGCTCEVKLEALEPLQRPGGDPTYSGSTCEVKVGSGAPAASGGKPHIFRVHM</sequence>
<organism evidence="1 2">
    <name type="scientific">Champsocephalus esox</name>
    <name type="common">pike icefish</name>
    <dbReference type="NCBI Taxonomy" id="159716"/>
    <lineage>
        <taxon>Eukaryota</taxon>
        <taxon>Metazoa</taxon>
        <taxon>Chordata</taxon>
        <taxon>Craniata</taxon>
        <taxon>Vertebrata</taxon>
        <taxon>Euteleostomi</taxon>
        <taxon>Actinopterygii</taxon>
        <taxon>Neopterygii</taxon>
        <taxon>Teleostei</taxon>
        <taxon>Neoteleostei</taxon>
        <taxon>Acanthomorphata</taxon>
        <taxon>Eupercaria</taxon>
        <taxon>Perciformes</taxon>
        <taxon>Notothenioidei</taxon>
        <taxon>Channichthyidae</taxon>
        <taxon>Champsocephalus</taxon>
    </lineage>
</organism>
<dbReference type="Proteomes" id="UP001335648">
    <property type="component" value="Unassembled WGS sequence"/>
</dbReference>
<accession>A0AAN8B4X3</accession>
<evidence type="ECO:0000313" key="1">
    <source>
        <dbReference type="EMBL" id="KAK5878342.1"/>
    </source>
</evidence>
<proteinExistence type="predicted"/>
<dbReference type="AlphaFoldDB" id="A0AAN8B4X3"/>
<reference evidence="1 2" key="1">
    <citation type="journal article" date="2023" name="Mol. Biol. Evol.">
        <title>Genomics of Secondarily Temperate Adaptation in the Only Non-Antarctic Icefish.</title>
        <authorList>
            <person name="Rivera-Colon A.G."/>
            <person name="Rayamajhi N."/>
            <person name="Minhas B.F."/>
            <person name="Madrigal G."/>
            <person name="Bilyk K.T."/>
            <person name="Yoon V."/>
            <person name="Hune M."/>
            <person name="Gregory S."/>
            <person name="Cheng C.H.C."/>
            <person name="Catchen J.M."/>
        </authorList>
    </citation>
    <scope>NUCLEOTIDE SEQUENCE [LARGE SCALE GENOMIC DNA]</scope>
    <source>
        <strain evidence="1">JC2023a</strain>
    </source>
</reference>
<name>A0AAN8B4X3_9TELE</name>
<comment type="caution">
    <text evidence="1">The sequence shown here is derived from an EMBL/GenBank/DDBJ whole genome shotgun (WGS) entry which is preliminary data.</text>
</comment>
<gene>
    <name evidence="1" type="ORF">CesoFtcFv8_023754</name>
</gene>